<evidence type="ECO:0000313" key="2">
    <source>
        <dbReference type="EMBL" id="GGO93119.1"/>
    </source>
</evidence>
<comment type="caution">
    <text evidence="2">The sequence shown here is derived from an EMBL/GenBank/DDBJ whole genome shotgun (WGS) entry which is preliminary data.</text>
</comment>
<reference evidence="2" key="2">
    <citation type="submission" date="2020-09" db="EMBL/GenBank/DDBJ databases">
        <authorList>
            <person name="Sun Q."/>
            <person name="Zhou Y."/>
        </authorList>
    </citation>
    <scope>NUCLEOTIDE SEQUENCE</scope>
    <source>
        <strain evidence="2">CGMCC 4.7201</strain>
    </source>
</reference>
<dbReference type="EMBL" id="BMMS01000020">
    <property type="protein sequence ID" value="GGO93119.1"/>
    <property type="molecule type" value="Genomic_DNA"/>
</dbReference>
<evidence type="ECO:0000313" key="3">
    <source>
        <dbReference type="Proteomes" id="UP000641932"/>
    </source>
</evidence>
<accession>A0A917ZUN6</accession>
<gene>
    <name evidence="2" type="ORF">GCM10012280_44890</name>
</gene>
<sequence>MYRPFGTGAKAADSISEARHPSGVPPVYWADPYNLRPTHQAGQDTPCVTLQDYSAFPSRSPHLPGPSG</sequence>
<dbReference type="Proteomes" id="UP000641932">
    <property type="component" value="Unassembled WGS sequence"/>
</dbReference>
<dbReference type="AlphaFoldDB" id="A0A917ZUN6"/>
<feature type="region of interest" description="Disordered" evidence="1">
    <location>
        <begin position="1"/>
        <end position="23"/>
    </location>
</feature>
<evidence type="ECO:0000256" key="1">
    <source>
        <dbReference type="SAM" id="MobiDB-lite"/>
    </source>
</evidence>
<reference evidence="2" key="1">
    <citation type="journal article" date="2014" name="Int. J. Syst. Evol. Microbiol.">
        <title>Complete genome sequence of Corynebacterium casei LMG S-19264T (=DSM 44701T), isolated from a smear-ripened cheese.</title>
        <authorList>
            <consortium name="US DOE Joint Genome Institute (JGI-PGF)"/>
            <person name="Walter F."/>
            <person name="Albersmeier A."/>
            <person name="Kalinowski J."/>
            <person name="Ruckert C."/>
        </authorList>
    </citation>
    <scope>NUCLEOTIDE SEQUENCE</scope>
    <source>
        <strain evidence="2">CGMCC 4.7201</strain>
    </source>
</reference>
<organism evidence="2 3">
    <name type="scientific">Wenjunlia tyrosinilytica</name>
    <dbReference type="NCBI Taxonomy" id="1544741"/>
    <lineage>
        <taxon>Bacteria</taxon>
        <taxon>Bacillati</taxon>
        <taxon>Actinomycetota</taxon>
        <taxon>Actinomycetes</taxon>
        <taxon>Kitasatosporales</taxon>
        <taxon>Streptomycetaceae</taxon>
        <taxon>Wenjunlia</taxon>
    </lineage>
</organism>
<keyword evidence="3" id="KW-1185">Reference proteome</keyword>
<name>A0A917ZUN6_9ACTN</name>
<proteinExistence type="predicted"/>
<protein>
    <submittedName>
        <fullName evidence="2">Uncharacterized protein</fullName>
    </submittedName>
</protein>